<reference evidence="2 3" key="1">
    <citation type="submission" date="2021-12" db="EMBL/GenBank/DDBJ databases">
        <title>Discovery of the Pendulisporaceae a myxobacterial family with distinct sporulation behavior and unique specialized metabolism.</title>
        <authorList>
            <person name="Garcia R."/>
            <person name="Popoff A."/>
            <person name="Bader C.D."/>
            <person name="Loehr J."/>
            <person name="Walesch S."/>
            <person name="Walt C."/>
            <person name="Boldt J."/>
            <person name="Bunk B."/>
            <person name="Haeckl F.J.F.P.J."/>
            <person name="Gunesch A.P."/>
            <person name="Birkelbach J."/>
            <person name="Nuebel U."/>
            <person name="Pietschmann T."/>
            <person name="Bach T."/>
            <person name="Mueller R."/>
        </authorList>
    </citation>
    <scope>NUCLEOTIDE SEQUENCE [LARGE SCALE GENOMIC DNA]</scope>
    <source>
        <strain evidence="2 3">MSr12523</strain>
    </source>
</reference>
<accession>A0ABZ2K5C4</accession>
<dbReference type="Proteomes" id="UP001379533">
    <property type="component" value="Chromosome"/>
</dbReference>
<feature type="region of interest" description="Disordered" evidence="1">
    <location>
        <begin position="30"/>
        <end position="53"/>
    </location>
</feature>
<keyword evidence="3" id="KW-1185">Reference proteome</keyword>
<dbReference type="RefSeq" id="WP_394844500.1">
    <property type="nucleotide sequence ID" value="NZ_CP089982.1"/>
</dbReference>
<sequence>MFAHSSDASRTSLIALSLLGFAVLTGCPSKSNPAPDTHAAESSRRDASVTSAAPAPAPAVSVAPAAPSNPKACSVVGSGISIAKGARSDTGATPARLSDGRIVIGYAVGTNPRASVVDLGAQTATAVDVDASALTKDLGPVDKGSTLFLHRVTPFGAAELKMRVLVDASVTAQDKSKRVRCGFSDADRIVGTTPPNPMAGVNVEEIRSCRSFTDGKNVWALSSSDTTARNSGEPTSQWAFHLVGNDGAATKTILGTRKVPDATLERYNFDLPASVHEGDAGYVFAGRFNGNLALTRQAEGSDAASELSLLWLKAALGMPAVAAADRSVTVIAPIAGKPDLYGVTFPIEAEAPKPALLDVETGAGERTSLSLLRNGADSVLAFVEAKGDAKSVKLVVLDAALKPRTPVLDIPGNGKAAAVKLLALEEGRVLAVIVDGGEITAKTIAYPLP</sequence>
<proteinExistence type="predicted"/>
<evidence type="ECO:0000313" key="2">
    <source>
        <dbReference type="EMBL" id="WXA93900.1"/>
    </source>
</evidence>
<evidence type="ECO:0000256" key="1">
    <source>
        <dbReference type="SAM" id="MobiDB-lite"/>
    </source>
</evidence>
<protein>
    <submittedName>
        <fullName evidence="2">Uncharacterized protein</fullName>
    </submittedName>
</protein>
<name>A0ABZ2K5C4_9BACT</name>
<organism evidence="2 3">
    <name type="scientific">Pendulispora brunnea</name>
    <dbReference type="NCBI Taxonomy" id="2905690"/>
    <lineage>
        <taxon>Bacteria</taxon>
        <taxon>Pseudomonadati</taxon>
        <taxon>Myxococcota</taxon>
        <taxon>Myxococcia</taxon>
        <taxon>Myxococcales</taxon>
        <taxon>Sorangiineae</taxon>
        <taxon>Pendulisporaceae</taxon>
        <taxon>Pendulispora</taxon>
    </lineage>
</organism>
<feature type="compositionally biased region" description="Basic and acidic residues" evidence="1">
    <location>
        <begin position="38"/>
        <end position="47"/>
    </location>
</feature>
<gene>
    <name evidence="2" type="ORF">LZC95_46535</name>
</gene>
<evidence type="ECO:0000313" key="3">
    <source>
        <dbReference type="Proteomes" id="UP001379533"/>
    </source>
</evidence>
<dbReference type="EMBL" id="CP089982">
    <property type="protein sequence ID" value="WXA93900.1"/>
    <property type="molecule type" value="Genomic_DNA"/>
</dbReference>